<accession>A0A8I0AFT9</accession>
<proteinExistence type="predicted"/>
<dbReference type="Proteomes" id="UP000662088">
    <property type="component" value="Unassembled WGS sequence"/>
</dbReference>
<reference evidence="2" key="1">
    <citation type="submission" date="2020-08" db="EMBL/GenBank/DDBJ databases">
        <title>Genome public.</title>
        <authorList>
            <person name="Liu C."/>
            <person name="Sun Q."/>
        </authorList>
    </citation>
    <scope>NUCLEOTIDE SEQUENCE</scope>
    <source>
        <strain evidence="2">NSJ-42</strain>
    </source>
</reference>
<feature type="chain" id="PRO_5034228617" description="WxL domain-containing protein" evidence="1">
    <location>
        <begin position="25"/>
        <end position="222"/>
    </location>
</feature>
<evidence type="ECO:0000256" key="1">
    <source>
        <dbReference type="SAM" id="SignalP"/>
    </source>
</evidence>
<keyword evidence="1" id="KW-0732">Signal</keyword>
<comment type="caution">
    <text evidence="2">The sequence shown here is derived from an EMBL/GenBank/DDBJ whole genome shotgun (WGS) entry which is preliminary data.</text>
</comment>
<gene>
    <name evidence="2" type="ORF">H8R92_12630</name>
</gene>
<keyword evidence="3" id="KW-1185">Reference proteome</keyword>
<dbReference type="AlphaFoldDB" id="A0A8I0AFT9"/>
<evidence type="ECO:0000313" key="3">
    <source>
        <dbReference type="Proteomes" id="UP000662088"/>
    </source>
</evidence>
<name>A0A8I0AFT9_9CLOT</name>
<evidence type="ECO:0008006" key="4">
    <source>
        <dbReference type="Google" id="ProtNLM"/>
    </source>
</evidence>
<organism evidence="2 3">
    <name type="scientific">Clostridium lentum</name>
    <dbReference type="NCBI Taxonomy" id="2763037"/>
    <lineage>
        <taxon>Bacteria</taxon>
        <taxon>Bacillati</taxon>
        <taxon>Bacillota</taxon>
        <taxon>Clostridia</taxon>
        <taxon>Eubacteriales</taxon>
        <taxon>Clostridiaceae</taxon>
        <taxon>Clostridium</taxon>
    </lineage>
</organism>
<feature type="signal peptide" evidence="1">
    <location>
        <begin position="1"/>
        <end position="24"/>
    </location>
</feature>
<sequence length="222" mass="23081">MKKKFLSLMMAAAVVATTSVSAFAAESNSNVTMPKEANIKETDDQTPTQDVYITGHVQDEQGEMPTASFKVTVPTAANFTVTNAGVVVGPELEVKNEGTQGIEVYATEFTKTTGGDLKVVKSTGLANAPRTSVALKLVVNGNDVAHLGAGGDENGVFKSGELTEKTPGGEKLLTLGAGANEAKTRKIKLEGTAGKGTTHVDKAVSDTFKLVLKIKKAPANSQ</sequence>
<protein>
    <recommendedName>
        <fullName evidence="4">WxL domain-containing protein</fullName>
    </recommendedName>
</protein>
<evidence type="ECO:0000313" key="2">
    <source>
        <dbReference type="EMBL" id="MBC5641208.1"/>
    </source>
</evidence>
<dbReference type="EMBL" id="JACOOQ010000028">
    <property type="protein sequence ID" value="MBC5641208.1"/>
    <property type="molecule type" value="Genomic_DNA"/>
</dbReference>
<dbReference type="RefSeq" id="WP_186835633.1">
    <property type="nucleotide sequence ID" value="NZ_JACOOQ010000028.1"/>
</dbReference>